<dbReference type="Proteomes" id="UP000485058">
    <property type="component" value="Unassembled WGS sequence"/>
</dbReference>
<sequence length="619" mass="69281">MMHNTNSPTNNVPSPHAMVSHSYSHAPMQHVVCPYLDLILYHSIRAHPSPRPAQFKRPTSANVNIAPKRQVHNLVMPPWLKTPYLHSCNSSACHTLTHSTCRVHPWHWLQPTVGNQGGPICDVVALWPPLRYNMRHLIANDVPSFPAGSHHPYRPASKRDDEDGMQDEPYLQSPSWRRRLCDLDKDLEDDLDMQTTSKPKPYVGHVDNNVHRHQPTREVRELHCPVNLNVHNVSGFGAATFHDERYLVSAARRRLVANLNKDGKDALDTQDEPAFPSSDGRRCLIRSNANIGDDLAKQVTQPLRHHNAPSSSHRPSCMYCLLRHTNQCFQQPSMSKQAHTSMHHVPYTSTNIPNHDPYPYHHRNLCDISAAHCLSASMLTRGQPSICQPFVPHAFLPRHPYDHPHVMLPQFMVPLVQDHAHLLSGARRRLLTNLNNSTQEEGDAQDEPVSPTSAGRRKLTRSNYNTEAEHEDLTPHPAKQNVLQAIHGMQHMPAADGLGPHDQPPQRRRLQRNDHASTSQTPEDNAIVLDSDPDSDASVIPRRRHAAPQPSPVCLLIHPTAQPTARVDSTSSDSDDSTSPPKTAPVPTVTTTISSVQADKDTGRNGVHWDHPRSCSSHA</sequence>
<dbReference type="AlphaFoldDB" id="A0A699ZWZ2"/>
<evidence type="ECO:0000313" key="2">
    <source>
        <dbReference type="EMBL" id="GFH26505.1"/>
    </source>
</evidence>
<keyword evidence="3" id="KW-1185">Reference proteome</keyword>
<evidence type="ECO:0000313" key="3">
    <source>
        <dbReference type="Proteomes" id="UP000485058"/>
    </source>
</evidence>
<reference evidence="2 3" key="1">
    <citation type="submission" date="2020-02" db="EMBL/GenBank/DDBJ databases">
        <title>Draft genome sequence of Haematococcus lacustris strain NIES-144.</title>
        <authorList>
            <person name="Morimoto D."/>
            <person name="Nakagawa S."/>
            <person name="Yoshida T."/>
            <person name="Sawayama S."/>
        </authorList>
    </citation>
    <scope>NUCLEOTIDE SEQUENCE [LARGE SCALE GENOMIC DNA]</scope>
    <source>
        <strain evidence="2 3">NIES-144</strain>
    </source>
</reference>
<gene>
    <name evidence="2" type="ORF">HaLaN_24669</name>
</gene>
<proteinExistence type="predicted"/>
<name>A0A699ZWZ2_HAELA</name>
<feature type="region of interest" description="Disordered" evidence="1">
    <location>
        <begin position="144"/>
        <end position="170"/>
    </location>
</feature>
<dbReference type="EMBL" id="BLLF01003150">
    <property type="protein sequence ID" value="GFH26505.1"/>
    <property type="molecule type" value="Genomic_DNA"/>
</dbReference>
<accession>A0A699ZWZ2</accession>
<protein>
    <submittedName>
        <fullName evidence="2">Uncharacterized protein</fullName>
    </submittedName>
</protein>
<comment type="caution">
    <text evidence="2">The sequence shown here is derived from an EMBL/GenBank/DDBJ whole genome shotgun (WGS) entry which is preliminary data.</text>
</comment>
<feature type="region of interest" description="Disordered" evidence="1">
    <location>
        <begin position="492"/>
        <end position="619"/>
    </location>
</feature>
<feature type="region of interest" description="Disordered" evidence="1">
    <location>
        <begin position="436"/>
        <end position="459"/>
    </location>
</feature>
<feature type="compositionally biased region" description="Basic and acidic residues" evidence="1">
    <location>
        <begin position="598"/>
        <end position="613"/>
    </location>
</feature>
<organism evidence="2 3">
    <name type="scientific">Haematococcus lacustris</name>
    <name type="common">Green alga</name>
    <name type="synonym">Haematococcus pluvialis</name>
    <dbReference type="NCBI Taxonomy" id="44745"/>
    <lineage>
        <taxon>Eukaryota</taxon>
        <taxon>Viridiplantae</taxon>
        <taxon>Chlorophyta</taxon>
        <taxon>core chlorophytes</taxon>
        <taxon>Chlorophyceae</taxon>
        <taxon>CS clade</taxon>
        <taxon>Chlamydomonadales</taxon>
        <taxon>Haematococcaceae</taxon>
        <taxon>Haematococcus</taxon>
    </lineage>
</organism>
<feature type="compositionally biased region" description="Low complexity" evidence="1">
    <location>
        <begin position="568"/>
        <end position="596"/>
    </location>
</feature>
<evidence type="ECO:0000256" key="1">
    <source>
        <dbReference type="SAM" id="MobiDB-lite"/>
    </source>
</evidence>